<keyword evidence="2" id="KW-0812">Transmembrane</keyword>
<evidence type="ECO:0000313" key="4">
    <source>
        <dbReference type="Proteomes" id="UP000187203"/>
    </source>
</evidence>
<dbReference type="AlphaFoldDB" id="A0A1R3H6F0"/>
<evidence type="ECO:0000256" key="1">
    <source>
        <dbReference type="SAM" id="MobiDB-lite"/>
    </source>
</evidence>
<protein>
    <submittedName>
        <fullName evidence="3">Uncharacterized protein</fullName>
    </submittedName>
</protein>
<dbReference type="EMBL" id="AWUE01020796">
    <property type="protein sequence ID" value="OMO65927.1"/>
    <property type="molecule type" value="Genomic_DNA"/>
</dbReference>
<evidence type="ECO:0000313" key="3">
    <source>
        <dbReference type="EMBL" id="OMO65927.1"/>
    </source>
</evidence>
<keyword evidence="4" id="KW-1185">Reference proteome</keyword>
<proteinExistence type="predicted"/>
<name>A0A1R3H6F0_9ROSI</name>
<feature type="compositionally biased region" description="Pro residues" evidence="1">
    <location>
        <begin position="72"/>
        <end position="84"/>
    </location>
</feature>
<sequence length="95" mass="10107">MGYVLIVSLPMVVFFILLSFGCYALGRHKGQQEGRAMFAQSQTVVADGVHMAAGGGGIPPPPVSPHYQHPPAAFPPPPHHPNPIYPKQQNGINVA</sequence>
<organism evidence="3 4">
    <name type="scientific">Corchorus olitorius</name>
    <dbReference type="NCBI Taxonomy" id="93759"/>
    <lineage>
        <taxon>Eukaryota</taxon>
        <taxon>Viridiplantae</taxon>
        <taxon>Streptophyta</taxon>
        <taxon>Embryophyta</taxon>
        <taxon>Tracheophyta</taxon>
        <taxon>Spermatophyta</taxon>
        <taxon>Magnoliopsida</taxon>
        <taxon>eudicotyledons</taxon>
        <taxon>Gunneridae</taxon>
        <taxon>Pentapetalae</taxon>
        <taxon>rosids</taxon>
        <taxon>malvids</taxon>
        <taxon>Malvales</taxon>
        <taxon>Malvaceae</taxon>
        <taxon>Grewioideae</taxon>
        <taxon>Apeibeae</taxon>
        <taxon>Corchorus</taxon>
    </lineage>
</organism>
<evidence type="ECO:0000256" key="2">
    <source>
        <dbReference type="SAM" id="Phobius"/>
    </source>
</evidence>
<keyword evidence="2" id="KW-0472">Membrane</keyword>
<gene>
    <name evidence="3" type="ORF">COLO4_30916</name>
</gene>
<dbReference type="Proteomes" id="UP000187203">
    <property type="component" value="Unassembled WGS sequence"/>
</dbReference>
<feature type="region of interest" description="Disordered" evidence="1">
    <location>
        <begin position="50"/>
        <end position="95"/>
    </location>
</feature>
<feature type="transmembrane region" description="Helical" evidence="2">
    <location>
        <begin position="6"/>
        <end position="26"/>
    </location>
</feature>
<accession>A0A1R3H6F0</accession>
<keyword evidence="2" id="KW-1133">Transmembrane helix</keyword>
<reference evidence="4" key="1">
    <citation type="submission" date="2013-09" db="EMBL/GenBank/DDBJ databases">
        <title>Corchorus olitorius genome sequencing.</title>
        <authorList>
            <person name="Alam M."/>
            <person name="Haque M.S."/>
            <person name="Islam M.S."/>
            <person name="Emdad E.M."/>
            <person name="Islam M.M."/>
            <person name="Ahmed B."/>
            <person name="Halim A."/>
            <person name="Hossen Q.M.M."/>
            <person name="Hossain M.Z."/>
            <person name="Ahmed R."/>
            <person name="Khan M.M."/>
            <person name="Islam R."/>
            <person name="Rashid M.M."/>
            <person name="Khan S.A."/>
            <person name="Rahman M.S."/>
            <person name="Alam M."/>
            <person name="Yahiya A.S."/>
            <person name="Khan M.S."/>
            <person name="Azam M.S."/>
            <person name="Haque T."/>
            <person name="Lashkar M.Z.H."/>
            <person name="Akhand A.I."/>
            <person name="Morshed G."/>
            <person name="Roy S."/>
            <person name="Uddin K.S."/>
            <person name="Rabeya T."/>
            <person name="Hossain A.S."/>
            <person name="Chowdhury A."/>
            <person name="Snigdha A.R."/>
            <person name="Mortoza M.S."/>
            <person name="Matin S.A."/>
            <person name="Hoque S.M.E."/>
            <person name="Islam M.K."/>
            <person name="Roy D.K."/>
            <person name="Haider R."/>
            <person name="Moosa M.M."/>
            <person name="Elias S.M."/>
            <person name="Hasan A.M."/>
            <person name="Jahan S."/>
            <person name="Shafiuddin M."/>
            <person name="Mahmood N."/>
            <person name="Shommy N.S."/>
        </authorList>
    </citation>
    <scope>NUCLEOTIDE SEQUENCE [LARGE SCALE GENOMIC DNA]</scope>
    <source>
        <strain evidence="4">cv. O-4</strain>
    </source>
</reference>
<dbReference type="OrthoDB" id="767900at2759"/>
<comment type="caution">
    <text evidence="3">The sequence shown here is derived from an EMBL/GenBank/DDBJ whole genome shotgun (WGS) entry which is preliminary data.</text>
</comment>